<dbReference type="PANTHER" id="PTHR14917">
    <property type="entry name" value="SPERMATOGENESIS-ASSOCIATED PROTEIN 7"/>
    <property type="match status" value="1"/>
</dbReference>
<feature type="compositionally biased region" description="Basic and acidic residues" evidence="1">
    <location>
        <begin position="212"/>
        <end position="222"/>
    </location>
</feature>
<dbReference type="AlphaFoldDB" id="A0AAN8PUI4"/>
<accession>A0AAN8PUI4</accession>
<keyword evidence="3" id="KW-1185">Reference proteome</keyword>
<reference evidence="2 3" key="1">
    <citation type="submission" date="2024-01" db="EMBL/GenBank/DDBJ databases">
        <title>The genome of the rayed Mediterranean limpet Patella caerulea (Linnaeus, 1758).</title>
        <authorList>
            <person name="Anh-Thu Weber A."/>
            <person name="Halstead-Nussloch G."/>
        </authorList>
    </citation>
    <scope>NUCLEOTIDE SEQUENCE [LARGE SCALE GENOMIC DNA]</scope>
    <source>
        <strain evidence="2">AATW-2023a</strain>
        <tissue evidence="2">Whole specimen</tissue>
    </source>
</reference>
<comment type="caution">
    <text evidence="2">The sequence shown here is derived from an EMBL/GenBank/DDBJ whole genome shotgun (WGS) entry which is preliminary data.</text>
</comment>
<organism evidence="2 3">
    <name type="scientific">Patella caerulea</name>
    <name type="common">Rayed Mediterranean limpet</name>
    <dbReference type="NCBI Taxonomy" id="87958"/>
    <lineage>
        <taxon>Eukaryota</taxon>
        <taxon>Metazoa</taxon>
        <taxon>Spiralia</taxon>
        <taxon>Lophotrochozoa</taxon>
        <taxon>Mollusca</taxon>
        <taxon>Gastropoda</taxon>
        <taxon>Patellogastropoda</taxon>
        <taxon>Patelloidea</taxon>
        <taxon>Patellidae</taxon>
        <taxon>Patella</taxon>
    </lineage>
</organism>
<dbReference type="Proteomes" id="UP001347796">
    <property type="component" value="Unassembled WGS sequence"/>
</dbReference>
<dbReference type="InterPro" id="IPR029357">
    <property type="entry name" value="SPATA7"/>
</dbReference>
<feature type="compositionally biased region" description="Polar residues" evidence="1">
    <location>
        <begin position="334"/>
        <end position="346"/>
    </location>
</feature>
<feature type="region of interest" description="Disordered" evidence="1">
    <location>
        <begin position="318"/>
        <end position="346"/>
    </location>
</feature>
<evidence type="ECO:0000313" key="3">
    <source>
        <dbReference type="Proteomes" id="UP001347796"/>
    </source>
</evidence>
<dbReference type="EMBL" id="JAZGQO010000007">
    <property type="protein sequence ID" value="KAK6182789.1"/>
    <property type="molecule type" value="Genomic_DNA"/>
</dbReference>
<sequence>MNSITALKGNLGLRSSPLSPTSSKLSTQYLVLDHMASHYKKISKAKSAIDSGRPKSMVCSQKARDNQRRKNISQGLPSRTTSQMSRHTPSPNHYRYTTDEHYDNALWDEELEDEDDRLVQSIMRTTLQTKPNPSHHATFNTNNAEHHYHQQDVYDSRNFETTRPVSQRSMLSSASRLKMALAATKGPNDGDILEKRKEVFNQPEKPFTPRTLKTDRKSRLSEYKYYTPPKKNKNKNQETSREKQIDNPNKEKIDNRPKAKPRKQSSQFQPENTMSSTMMRESFQTRDFSNNYNKSNADVPPLDITVDNDHRNWLEEQAGKAEHRREKAPHILHSNINDDGTSQYIQ</sequence>
<evidence type="ECO:0000256" key="1">
    <source>
        <dbReference type="SAM" id="MobiDB-lite"/>
    </source>
</evidence>
<protein>
    <submittedName>
        <fullName evidence="2">Uncharacterized protein</fullName>
    </submittedName>
</protein>
<evidence type="ECO:0000313" key="2">
    <source>
        <dbReference type="EMBL" id="KAK6182789.1"/>
    </source>
</evidence>
<dbReference type="PANTHER" id="PTHR14917:SF4">
    <property type="entry name" value="SPERMATOGENESIS-ASSOCIATED 7"/>
    <property type="match status" value="1"/>
</dbReference>
<dbReference type="GO" id="GO:0000226">
    <property type="term" value="P:microtubule cytoskeleton organization"/>
    <property type="evidence" value="ECO:0007669"/>
    <property type="project" value="TreeGrafter"/>
</dbReference>
<feature type="compositionally biased region" description="Polar residues" evidence="1">
    <location>
        <begin position="72"/>
        <end position="91"/>
    </location>
</feature>
<feature type="compositionally biased region" description="Basic and acidic residues" evidence="1">
    <location>
        <begin position="235"/>
        <end position="257"/>
    </location>
</feature>
<name>A0AAN8PUI4_PATCE</name>
<feature type="region of interest" description="Disordered" evidence="1">
    <location>
        <begin position="46"/>
        <end position="97"/>
    </location>
</feature>
<gene>
    <name evidence="2" type="ORF">SNE40_010392</name>
</gene>
<dbReference type="GO" id="GO:0005930">
    <property type="term" value="C:axoneme"/>
    <property type="evidence" value="ECO:0007669"/>
    <property type="project" value="TreeGrafter"/>
</dbReference>
<feature type="compositionally biased region" description="Basic and acidic residues" evidence="1">
    <location>
        <begin position="318"/>
        <end position="329"/>
    </location>
</feature>
<feature type="compositionally biased region" description="Polar residues" evidence="1">
    <location>
        <begin position="264"/>
        <end position="276"/>
    </location>
</feature>
<dbReference type="GO" id="GO:0036064">
    <property type="term" value="C:ciliary basal body"/>
    <property type="evidence" value="ECO:0007669"/>
    <property type="project" value="TreeGrafter"/>
</dbReference>
<feature type="region of interest" description="Disordered" evidence="1">
    <location>
        <begin position="197"/>
        <end position="276"/>
    </location>
</feature>
<proteinExistence type="predicted"/>
<feature type="region of interest" description="Disordered" evidence="1">
    <location>
        <begin position="1"/>
        <end position="23"/>
    </location>
</feature>
<dbReference type="Pfam" id="PF15244">
    <property type="entry name" value="HSD3"/>
    <property type="match status" value="1"/>
</dbReference>